<proteinExistence type="predicted"/>
<dbReference type="AlphaFoldDB" id="A0A8E2E3M7"/>
<evidence type="ECO:0000256" key="1">
    <source>
        <dbReference type="SAM" id="SignalP"/>
    </source>
</evidence>
<evidence type="ECO:0008006" key="4">
    <source>
        <dbReference type="Google" id="ProtNLM"/>
    </source>
</evidence>
<feature type="signal peptide" evidence="1">
    <location>
        <begin position="1"/>
        <end position="24"/>
    </location>
</feature>
<protein>
    <recommendedName>
        <fullName evidence="4">Secreted protein</fullName>
    </recommendedName>
</protein>
<keyword evidence="1" id="KW-0732">Signal</keyword>
<name>A0A8E2E3M7_9PEZI</name>
<dbReference type="EMBL" id="KV745196">
    <property type="protein sequence ID" value="OCK76601.1"/>
    <property type="molecule type" value="Genomic_DNA"/>
</dbReference>
<accession>A0A8E2E3M7</accession>
<organism evidence="2 3">
    <name type="scientific">Lepidopterella palustris CBS 459.81</name>
    <dbReference type="NCBI Taxonomy" id="1314670"/>
    <lineage>
        <taxon>Eukaryota</taxon>
        <taxon>Fungi</taxon>
        <taxon>Dikarya</taxon>
        <taxon>Ascomycota</taxon>
        <taxon>Pezizomycotina</taxon>
        <taxon>Dothideomycetes</taxon>
        <taxon>Pleosporomycetidae</taxon>
        <taxon>Mytilinidiales</taxon>
        <taxon>Argynnaceae</taxon>
        <taxon>Lepidopterella</taxon>
    </lineage>
</organism>
<dbReference type="Proteomes" id="UP000250266">
    <property type="component" value="Unassembled WGS sequence"/>
</dbReference>
<reference evidence="2 3" key="1">
    <citation type="journal article" date="2016" name="Nat. Commun.">
        <title>Ectomycorrhizal ecology is imprinted in the genome of the dominant symbiotic fungus Cenococcum geophilum.</title>
        <authorList>
            <consortium name="DOE Joint Genome Institute"/>
            <person name="Peter M."/>
            <person name="Kohler A."/>
            <person name="Ohm R.A."/>
            <person name="Kuo A."/>
            <person name="Krutzmann J."/>
            <person name="Morin E."/>
            <person name="Arend M."/>
            <person name="Barry K.W."/>
            <person name="Binder M."/>
            <person name="Choi C."/>
            <person name="Clum A."/>
            <person name="Copeland A."/>
            <person name="Grisel N."/>
            <person name="Haridas S."/>
            <person name="Kipfer T."/>
            <person name="LaButti K."/>
            <person name="Lindquist E."/>
            <person name="Lipzen A."/>
            <person name="Maire R."/>
            <person name="Meier B."/>
            <person name="Mihaltcheva S."/>
            <person name="Molinier V."/>
            <person name="Murat C."/>
            <person name="Poggeler S."/>
            <person name="Quandt C.A."/>
            <person name="Sperisen C."/>
            <person name="Tritt A."/>
            <person name="Tisserant E."/>
            <person name="Crous P.W."/>
            <person name="Henrissat B."/>
            <person name="Nehls U."/>
            <person name="Egli S."/>
            <person name="Spatafora J.W."/>
            <person name="Grigoriev I.V."/>
            <person name="Martin F.M."/>
        </authorList>
    </citation>
    <scope>NUCLEOTIDE SEQUENCE [LARGE SCALE GENOMIC DNA]</scope>
    <source>
        <strain evidence="2 3">CBS 459.81</strain>
    </source>
</reference>
<sequence length="75" mass="8312">MMFWHFGQNIDIILLLSLNTGLQASICLFCSACINFCGFDEGLLVSTLHNRKATVSISSGWPQTRSEPCEIETNS</sequence>
<feature type="chain" id="PRO_5034701020" description="Secreted protein" evidence="1">
    <location>
        <begin position="25"/>
        <end position="75"/>
    </location>
</feature>
<keyword evidence="3" id="KW-1185">Reference proteome</keyword>
<evidence type="ECO:0000313" key="3">
    <source>
        <dbReference type="Proteomes" id="UP000250266"/>
    </source>
</evidence>
<gene>
    <name evidence="2" type="ORF">K432DRAFT_385327</name>
</gene>
<evidence type="ECO:0000313" key="2">
    <source>
        <dbReference type="EMBL" id="OCK76601.1"/>
    </source>
</evidence>